<dbReference type="InterPro" id="IPR003964">
    <property type="entry name" value="Carb_kinase"/>
</dbReference>
<reference evidence="5" key="1">
    <citation type="submission" date="2018-05" db="EMBL/GenBank/DDBJ databases">
        <authorList>
            <person name="Lanie J.A."/>
            <person name="Ng W.-L."/>
            <person name="Kazmierczak K.M."/>
            <person name="Andrzejewski T.M."/>
            <person name="Davidsen T.M."/>
            <person name="Wayne K.J."/>
            <person name="Tettelin H."/>
            <person name="Glass J.I."/>
            <person name="Rusch D."/>
            <person name="Podicherti R."/>
            <person name="Tsui H.-C.T."/>
            <person name="Winkler M.E."/>
        </authorList>
    </citation>
    <scope>NUCLEOTIDE SEQUENCE</scope>
</reference>
<proteinExistence type="inferred from homology"/>
<dbReference type="PANTHER" id="PTHR30409:SF1">
    <property type="entry name" value="CARBAMATE KINASE-RELATED"/>
    <property type="match status" value="1"/>
</dbReference>
<dbReference type="AlphaFoldDB" id="A0A381RXB7"/>
<dbReference type="GO" id="GO:0005829">
    <property type="term" value="C:cytosol"/>
    <property type="evidence" value="ECO:0007669"/>
    <property type="project" value="TreeGrafter"/>
</dbReference>
<feature type="domain" description="Aspartate/glutamate/uridylate kinase" evidence="4">
    <location>
        <begin position="8"/>
        <end position="296"/>
    </location>
</feature>
<dbReference type="PRINTS" id="PR01469">
    <property type="entry name" value="CARBMTKINASE"/>
</dbReference>
<dbReference type="PIRSF" id="PIRSF000723">
    <property type="entry name" value="Carbamate_kin"/>
    <property type="match status" value="1"/>
</dbReference>
<evidence type="ECO:0000256" key="1">
    <source>
        <dbReference type="ARBA" id="ARBA00011066"/>
    </source>
</evidence>
<dbReference type="GO" id="GO:0019546">
    <property type="term" value="P:L-arginine deiminase pathway"/>
    <property type="evidence" value="ECO:0007669"/>
    <property type="project" value="TreeGrafter"/>
</dbReference>
<evidence type="ECO:0000259" key="4">
    <source>
        <dbReference type="Pfam" id="PF00696"/>
    </source>
</evidence>
<dbReference type="NCBIfam" id="NF009007">
    <property type="entry name" value="PRK12352.1"/>
    <property type="match status" value="1"/>
</dbReference>
<dbReference type="Gene3D" id="3.40.1160.10">
    <property type="entry name" value="Acetylglutamate kinase-like"/>
    <property type="match status" value="1"/>
</dbReference>
<keyword evidence="2" id="KW-0808">Transferase</keyword>
<dbReference type="InterPro" id="IPR036393">
    <property type="entry name" value="AceGlu_kinase-like_sf"/>
</dbReference>
<sequence length="316" mass="34867">MPNPTAMIAMGGNSLSPKGEAGTITQQFTHTRETLDGIGHFIEHGYNLCINHGNGPQVGNELLRMDLTHDRLPRLPLGVCVAGTQGSIGYMIQQSLQNKLRDMNVDREVVTLVSQVIVDENDPSIKDPTKYVGARYSAEKAKSLAEKFAWSVKEQEPGQWRRVVPSPMPEYIMHGKSIKTLVDRGTIVIASGGGGIPVFNDSSGHLEGLDAVIDKDYAAAKMGRIIRAEELWIITDVKYVYRNFGSPEQTPIREITRMETKELYKNGEFQKGSIGPKVRAAMHFLKYHGEKVIITSIPGIKDAFKGNAGTTIRNYA</sequence>
<dbReference type="SUPFAM" id="SSF53633">
    <property type="entry name" value="Carbamate kinase-like"/>
    <property type="match status" value="1"/>
</dbReference>
<dbReference type="EMBL" id="UINC01002252">
    <property type="protein sequence ID" value="SUZ94627.1"/>
    <property type="molecule type" value="Genomic_DNA"/>
</dbReference>
<dbReference type="Pfam" id="PF00696">
    <property type="entry name" value="AA_kinase"/>
    <property type="match status" value="1"/>
</dbReference>
<accession>A0A381RXB7</accession>
<dbReference type="FunFam" id="3.40.1160.10:FF:000007">
    <property type="entry name" value="Carbamate kinase"/>
    <property type="match status" value="1"/>
</dbReference>
<organism evidence="5">
    <name type="scientific">marine metagenome</name>
    <dbReference type="NCBI Taxonomy" id="408172"/>
    <lineage>
        <taxon>unclassified sequences</taxon>
        <taxon>metagenomes</taxon>
        <taxon>ecological metagenomes</taxon>
    </lineage>
</organism>
<evidence type="ECO:0000256" key="3">
    <source>
        <dbReference type="ARBA" id="ARBA00022777"/>
    </source>
</evidence>
<evidence type="ECO:0000256" key="2">
    <source>
        <dbReference type="ARBA" id="ARBA00022679"/>
    </source>
</evidence>
<dbReference type="PANTHER" id="PTHR30409">
    <property type="entry name" value="CARBAMATE KINASE"/>
    <property type="match status" value="1"/>
</dbReference>
<name>A0A381RXB7_9ZZZZ</name>
<dbReference type="GO" id="GO:0008804">
    <property type="term" value="F:carbamate kinase activity"/>
    <property type="evidence" value="ECO:0007669"/>
    <property type="project" value="InterPro"/>
</dbReference>
<keyword evidence="3" id="KW-0418">Kinase</keyword>
<dbReference type="CDD" id="cd04235">
    <property type="entry name" value="AAK_CK"/>
    <property type="match status" value="1"/>
</dbReference>
<evidence type="ECO:0000313" key="5">
    <source>
        <dbReference type="EMBL" id="SUZ94627.1"/>
    </source>
</evidence>
<comment type="similarity">
    <text evidence="1">Belongs to the carbamate kinase family.</text>
</comment>
<gene>
    <name evidence="5" type="ORF">METZ01_LOCUS47481</name>
</gene>
<dbReference type="InterPro" id="IPR001048">
    <property type="entry name" value="Asp/Glu/Uridylate_kinase"/>
</dbReference>
<protein>
    <recommendedName>
        <fullName evidence="4">Aspartate/glutamate/uridylate kinase domain-containing protein</fullName>
    </recommendedName>
</protein>